<dbReference type="AlphaFoldDB" id="A0A2H0RC33"/>
<evidence type="ECO:0000256" key="1">
    <source>
        <dbReference type="SAM" id="Phobius"/>
    </source>
</evidence>
<dbReference type="InterPro" id="IPR036163">
    <property type="entry name" value="HMA_dom_sf"/>
</dbReference>
<dbReference type="Proteomes" id="UP000231602">
    <property type="component" value="Unassembled WGS sequence"/>
</dbReference>
<proteinExistence type="predicted"/>
<gene>
    <name evidence="3" type="ORF">COV23_02125</name>
</gene>
<evidence type="ECO:0000313" key="3">
    <source>
        <dbReference type="EMBL" id="PIR44020.1"/>
    </source>
</evidence>
<dbReference type="InterPro" id="IPR039447">
    <property type="entry name" value="UreH-like_TM_dom"/>
</dbReference>
<keyword evidence="1" id="KW-0812">Transmembrane</keyword>
<feature type="domain" description="Urease accessory protein UreH-like transmembrane" evidence="2">
    <location>
        <begin position="124"/>
        <end position="323"/>
    </location>
</feature>
<feature type="transmembrane region" description="Helical" evidence="1">
    <location>
        <begin position="310"/>
        <end position="337"/>
    </location>
</feature>
<evidence type="ECO:0000259" key="2">
    <source>
        <dbReference type="Pfam" id="PF13386"/>
    </source>
</evidence>
<dbReference type="Pfam" id="PF13386">
    <property type="entry name" value="DsbD_2"/>
    <property type="match status" value="1"/>
</dbReference>
<comment type="caution">
    <text evidence="3">The sequence shown here is derived from an EMBL/GenBank/DDBJ whole genome shotgun (WGS) entry which is preliminary data.</text>
</comment>
<sequence>MNQENKTHIFHIHGMHCNSCVVLTESELKENKLVEHAAANLKTCCVEVCGNFGNKSETEIMDELSPLIEKHGYKLSIEKENKSIKWSDFKIALPISIGFIIFFLILQKIGVVNLISSGEVSYGTAFLIGLIASVSTCMAVVGGLLLSVSANYAKEGNKIKPQMFFHIGRIISFFILGGVIGALGSAFQLSGAGAFLLSFIVGVAMLMLGINLLDVFPWAKKLQPTLPKFFSKRFLEVKKINHTLTPILLGGITFFLPCGFTQSMQLYALSTGSFLTGALIMFVFALGTLPVLALLSFTSIGFHDKVKSGIFFKTAGLVVIFFALFNIINSLVAVGVLPPLFNF</sequence>
<name>A0A2H0RC33_9BACT</name>
<feature type="transmembrane region" description="Helical" evidence="1">
    <location>
        <begin position="240"/>
        <end position="262"/>
    </location>
</feature>
<feature type="transmembrane region" description="Helical" evidence="1">
    <location>
        <begin position="195"/>
        <end position="219"/>
    </location>
</feature>
<dbReference type="Gene3D" id="3.30.70.100">
    <property type="match status" value="1"/>
</dbReference>
<feature type="transmembrane region" description="Helical" evidence="1">
    <location>
        <begin position="91"/>
        <end position="110"/>
    </location>
</feature>
<evidence type="ECO:0000313" key="4">
    <source>
        <dbReference type="Proteomes" id="UP000231602"/>
    </source>
</evidence>
<protein>
    <recommendedName>
        <fullName evidence="2">Urease accessory protein UreH-like transmembrane domain-containing protein</fullName>
    </recommendedName>
</protein>
<accession>A0A2H0RC33</accession>
<keyword evidence="1" id="KW-1133">Transmembrane helix</keyword>
<feature type="transmembrane region" description="Helical" evidence="1">
    <location>
        <begin position="122"/>
        <end position="146"/>
    </location>
</feature>
<keyword evidence="1" id="KW-0472">Membrane</keyword>
<feature type="transmembrane region" description="Helical" evidence="1">
    <location>
        <begin position="167"/>
        <end position="189"/>
    </location>
</feature>
<dbReference type="EMBL" id="PCXV01000034">
    <property type="protein sequence ID" value="PIR44020.1"/>
    <property type="molecule type" value="Genomic_DNA"/>
</dbReference>
<organism evidence="3 4">
    <name type="scientific">Candidatus Wolfebacteria bacterium CG10_big_fil_rev_8_21_14_0_10_31_9</name>
    <dbReference type="NCBI Taxonomy" id="1975070"/>
    <lineage>
        <taxon>Bacteria</taxon>
        <taxon>Candidatus Wolfeibacteriota</taxon>
    </lineage>
</organism>
<dbReference type="PANTHER" id="PTHR42208:SF1">
    <property type="entry name" value="HEAVY METAL TRANSPORTER"/>
    <property type="match status" value="1"/>
</dbReference>
<dbReference type="PANTHER" id="PTHR42208">
    <property type="entry name" value="HEAVY METAL TRANSPORTER-RELATED"/>
    <property type="match status" value="1"/>
</dbReference>
<dbReference type="SUPFAM" id="SSF55008">
    <property type="entry name" value="HMA, heavy metal-associated domain"/>
    <property type="match status" value="1"/>
</dbReference>
<feature type="transmembrane region" description="Helical" evidence="1">
    <location>
        <begin position="274"/>
        <end position="298"/>
    </location>
</feature>
<dbReference type="GO" id="GO:0046872">
    <property type="term" value="F:metal ion binding"/>
    <property type="evidence" value="ECO:0007669"/>
    <property type="project" value="InterPro"/>
</dbReference>
<reference evidence="3 4" key="1">
    <citation type="submission" date="2017-09" db="EMBL/GenBank/DDBJ databases">
        <title>Depth-based differentiation of microbial function through sediment-hosted aquifers and enrichment of novel symbionts in the deep terrestrial subsurface.</title>
        <authorList>
            <person name="Probst A.J."/>
            <person name="Ladd B."/>
            <person name="Jarett J.K."/>
            <person name="Geller-Mcgrath D.E."/>
            <person name="Sieber C.M."/>
            <person name="Emerson J.B."/>
            <person name="Anantharaman K."/>
            <person name="Thomas B.C."/>
            <person name="Malmstrom R."/>
            <person name="Stieglmeier M."/>
            <person name="Klingl A."/>
            <person name="Woyke T."/>
            <person name="Ryan C.M."/>
            <person name="Banfield J.F."/>
        </authorList>
    </citation>
    <scope>NUCLEOTIDE SEQUENCE [LARGE SCALE GENOMIC DNA]</scope>
    <source>
        <strain evidence="3">CG10_big_fil_rev_8_21_14_0_10_31_9</strain>
    </source>
</reference>